<dbReference type="AlphaFoldDB" id="A0A1I4JMF4"/>
<feature type="domain" description="EamA" evidence="7">
    <location>
        <begin position="186"/>
        <end position="323"/>
    </location>
</feature>
<sequence length="327" mass="34689">MRCSKPAPDGSILLLVLMQMSNTPAAPAIPPLPAAAPAASFLSPLPFFFVLLWSTGFIVAKFGLPYAPPLTFLLLRFAGVLLLLLPAVLLLKAPWPRGQIRQIALAGLLVQAGYLIGVWCAIKAGMPAGLSALIVGMQPILTAFAAPLIGESVRPRQWLGLLFGIVGVGLVVAAKIRLVGLSLDSILLCLLALLSITAGTLYQKRYCPQFDLRTGTVIQFSASLLVVLPLAVALEGLSWDFATVQWTGRFVFALLWSVLALSIGAIFLLFALIRRSDATQVTSLLYLTPPTTAVMAWLVFGEAFNALGVAGMALAVLGVIFVVKKGK</sequence>
<dbReference type="STRING" id="758825.SAMN02982985_01082"/>
<dbReference type="EMBL" id="FOTW01000006">
    <property type="protein sequence ID" value="SFL67296.1"/>
    <property type="molecule type" value="Genomic_DNA"/>
</dbReference>
<dbReference type="InterPro" id="IPR000620">
    <property type="entry name" value="EamA_dom"/>
</dbReference>
<dbReference type="Pfam" id="PF00892">
    <property type="entry name" value="EamA"/>
    <property type="match status" value="2"/>
</dbReference>
<evidence type="ECO:0000256" key="3">
    <source>
        <dbReference type="ARBA" id="ARBA00022692"/>
    </source>
</evidence>
<dbReference type="InterPro" id="IPR037185">
    <property type="entry name" value="EmrE-like"/>
</dbReference>
<dbReference type="PANTHER" id="PTHR32322:SF2">
    <property type="entry name" value="EAMA DOMAIN-CONTAINING PROTEIN"/>
    <property type="match status" value="1"/>
</dbReference>
<feature type="transmembrane region" description="Helical" evidence="6">
    <location>
        <begin position="103"/>
        <end position="122"/>
    </location>
</feature>
<feature type="transmembrane region" description="Helical" evidence="6">
    <location>
        <begin position="246"/>
        <end position="272"/>
    </location>
</feature>
<keyword evidence="3 6" id="KW-0812">Transmembrane</keyword>
<dbReference type="PANTHER" id="PTHR32322">
    <property type="entry name" value="INNER MEMBRANE TRANSPORTER"/>
    <property type="match status" value="1"/>
</dbReference>
<gene>
    <name evidence="8" type="ORF">SAMN02982985_01082</name>
</gene>
<evidence type="ECO:0000256" key="1">
    <source>
        <dbReference type="ARBA" id="ARBA00004141"/>
    </source>
</evidence>
<feature type="transmembrane region" description="Helical" evidence="6">
    <location>
        <begin position="158"/>
        <end position="179"/>
    </location>
</feature>
<evidence type="ECO:0000313" key="8">
    <source>
        <dbReference type="EMBL" id="SFL67296.1"/>
    </source>
</evidence>
<organism evidence="8 9">
    <name type="scientific">Rugamonas rubra</name>
    <dbReference type="NCBI Taxonomy" id="758825"/>
    <lineage>
        <taxon>Bacteria</taxon>
        <taxon>Pseudomonadati</taxon>
        <taxon>Pseudomonadota</taxon>
        <taxon>Betaproteobacteria</taxon>
        <taxon>Burkholderiales</taxon>
        <taxon>Oxalobacteraceae</taxon>
        <taxon>Telluria group</taxon>
        <taxon>Rugamonas</taxon>
    </lineage>
</organism>
<feature type="domain" description="EamA" evidence="7">
    <location>
        <begin position="49"/>
        <end position="172"/>
    </location>
</feature>
<comment type="subcellular location">
    <subcellularLocation>
        <location evidence="1">Membrane</location>
        <topology evidence="1">Multi-pass membrane protein</topology>
    </subcellularLocation>
</comment>
<evidence type="ECO:0000256" key="5">
    <source>
        <dbReference type="ARBA" id="ARBA00023136"/>
    </source>
</evidence>
<dbReference type="InterPro" id="IPR050638">
    <property type="entry name" value="AA-Vitamin_Transporters"/>
</dbReference>
<dbReference type="SUPFAM" id="SSF103481">
    <property type="entry name" value="Multidrug resistance efflux transporter EmrE"/>
    <property type="match status" value="2"/>
</dbReference>
<keyword evidence="5 6" id="KW-0472">Membrane</keyword>
<comment type="similarity">
    <text evidence="2">Belongs to the EamA transporter family.</text>
</comment>
<evidence type="ECO:0000256" key="6">
    <source>
        <dbReference type="SAM" id="Phobius"/>
    </source>
</evidence>
<keyword evidence="9" id="KW-1185">Reference proteome</keyword>
<proteinExistence type="inferred from homology"/>
<feature type="transmembrane region" description="Helical" evidence="6">
    <location>
        <begin position="185"/>
        <end position="202"/>
    </location>
</feature>
<feature type="transmembrane region" description="Helical" evidence="6">
    <location>
        <begin position="128"/>
        <end position="146"/>
    </location>
</feature>
<keyword evidence="4 6" id="KW-1133">Transmembrane helix</keyword>
<feature type="transmembrane region" description="Helical" evidence="6">
    <location>
        <begin position="214"/>
        <end position="234"/>
    </location>
</feature>
<feature type="transmembrane region" description="Helical" evidence="6">
    <location>
        <begin position="70"/>
        <end position="91"/>
    </location>
</feature>
<reference evidence="8 9" key="1">
    <citation type="submission" date="2016-10" db="EMBL/GenBank/DDBJ databases">
        <authorList>
            <person name="de Groot N.N."/>
        </authorList>
    </citation>
    <scope>NUCLEOTIDE SEQUENCE [LARGE SCALE GENOMIC DNA]</scope>
    <source>
        <strain evidence="8 9">ATCC 43154</strain>
    </source>
</reference>
<evidence type="ECO:0000313" key="9">
    <source>
        <dbReference type="Proteomes" id="UP000199470"/>
    </source>
</evidence>
<evidence type="ECO:0000259" key="7">
    <source>
        <dbReference type="Pfam" id="PF00892"/>
    </source>
</evidence>
<feature type="transmembrane region" description="Helical" evidence="6">
    <location>
        <begin position="306"/>
        <end position="323"/>
    </location>
</feature>
<evidence type="ECO:0000256" key="2">
    <source>
        <dbReference type="ARBA" id="ARBA00007362"/>
    </source>
</evidence>
<accession>A0A1I4JMF4</accession>
<dbReference type="Proteomes" id="UP000199470">
    <property type="component" value="Unassembled WGS sequence"/>
</dbReference>
<protein>
    <submittedName>
        <fullName evidence="8">EamA-like transporter family protein</fullName>
    </submittedName>
</protein>
<dbReference type="GO" id="GO:0016020">
    <property type="term" value="C:membrane"/>
    <property type="evidence" value="ECO:0007669"/>
    <property type="project" value="UniProtKB-SubCell"/>
</dbReference>
<evidence type="ECO:0000256" key="4">
    <source>
        <dbReference type="ARBA" id="ARBA00022989"/>
    </source>
</evidence>
<name>A0A1I4JMF4_9BURK</name>